<evidence type="ECO:0000256" key="4">
    <source>
        <dbReference type="ARBA" id="ARBA00022968"/>
    </source>
</evidence>
<evidence type="ECO:0000313" key="12">
    <source>
        <dbReference type="EMBL" id="RFU35645.1"/>
    </source>
</evidence>
<evidence type="ECO:0000256" key="3">
    <source>
        <dbReference type="ARBA" id="ARBA00022692"/>
    </source>
</evidence>
<evidence type="ECO:0000256" key="9">
    <source>
        <dbReference type="SAM" id="MobiDB-lite"/>
    </source>
</evidence>
<dbReference type="Pfam" id="PF03935">
    <property type="entry name" value="SKN1_KRE6_Sbg1"/>
    <property type="match status" value="1"/>
</dbReference>
<feature type="compositionally biased region" description="Basic and acidic residues" evidence="9">
    <location>
        <begin position="51"/>
        <end position="65"/>
    </location>
</feature>
<gene>
    <name evidence="12" type="ORF">B7463_g697</name>
</gene>
<dbReference type="CDD" id="cd02180">
    <property type="entry name" value="GH16_fungal_KRE6_glucanase"/>
    <property type="match status" value="1"/>
</dbReference>
<feature type="compositionally biased region" description="Polar residues" evidence="9">
    <location>
        <begin position="143"/>
        <end position="163"/>
    </location>
</feature>
<evidence type="ECO:0000259" key="11">
    <source>
        <dbReference type="PROSITE" id="PS51762"/>
    </source>
</evidence>
<comment type="caution">
    <text evidence="12">The sequence shown here is derived from an EMBL/GenBank/DDBJ whole genome shotgun (WGS) entry which is preliminary data.</text>
</comment>
<feature type="compositionally biased region" description="Low complexity" evidence="9">
    <location>
        <begin position="114"/>
        <end position="127"/>
    </location>
</feature>
<keyword evidence="8" id="KW-0961">Cell wall biogenesis/degradation</keyword>
<dbReference type="OrthoDB" id="412647at2759"/>
<proteinExistence type="inferred from homology"/>
<name>A0A3E2HQK0_SCYLI</name>
<dbReference type="EMBL" id="NCSJ02000006">
    <property type="protein sequence ID" value="RFU35645.1"/>
    <property type="molecule type" value="Genomic_DNA"/>
</dbReference>
<comment type="subcellular location">
    <subcellularLocation>
        <location evidence="1">Membrane</location>
        <topology evidence="1">Single-pass type II membrane protein</topology>
    </subcellularLocation>
</comment>
<feature type="domain" description="GH16" evidence="11">
    <location>
        <begin position="338"/>
        <end position="710"/>
    </location>
</feature>
<dbReference type="AlphaFoldDB" id="A0A3E2HQK0"/>
<dbReference type="SUPFAM" id="SSF49899">
    <property type="entry name" value="Concanavalin A-like lectins/glucanases"/>
    <property type="match status" value="1"/>
</dbReference>
<dbReference type="GO" id="GO:0005789">
    <property type="term" value="C:endoplasmic reticulum membrane"/>
    <property type="evidence" value="ECO:0007669"/>
    <property type="project" value="TreeGrafter"/>
</dbReference>
<dbReference type="STRING" id="5539.A0A3E2HQK0"/>
<feature type="non-terminal residue" evidence="12">
    <location>
        <position position="759"/>
    </location>
</feature>
<feature type="region of interest" description="Disordered" evidence="9">
    <location>
        <begin position="44"/>
        <end position="93"/>
    </location>
</feature>
<evidence type="ECO:0000256" key="10">
    <source>
        <dbReference type="SAM" id="Phobius"/>
    </source>
</evidence>
<reference evidence="12 13" key="1">
    <citation type="submission" date="2018-05" db="EMBL/GenBank/DDBJ databases">
        <title>Draft genome sequence of Scytalidium lignicola DSM 105466, a ubiquitous saprotrophic fungus.</title>
        <authorList>
            <person name="Buettner E."/>
            <person name="Gebauer A.M."/>
            <person name="Hofrichter M."/>
            <person name="Liers C."/>
            <person name="Kellner H."/>
        </authorList>
    </citation>
    <scope>NUCLEOTIDE SEQUENCE [LARGE SCALE GENOMIC DNA]</scope>
    <source>
        <strain evidence="12 13">DSM 105466</strain>
    </source>
</reference>
<evidence type="ECO:0000313" key="13">
    <source>
        <dbReference type="Proteomes" id="UP000258309"/>
    </source>
</evidence>
<dbReference type="GO" id="GO:0015926">
    <property type="term" value="F:glucosidase activity"/>
    <property type="evidence" value="ECO:0007669"/>
    <property type="project" value="TreeGrafter"/>
</dbReference>
<dbReference type="Proteomes" id="UP000258309">
    <property type="component" value="Unassembled WGS sequence"/>
</dbReference>
<dbReference type="GO" id="GO:0006078">
    <property type="term" value="P:(1-&gt;6)-beta-D-glucan biosynthetic process"/>
    <property type="evidence" value="ECO:0007669"/>
    <property type="project" value="TreeGrafter"/>
</dbReference>
<dbReference type="GO" id="GO:0031505">
    <property type="term" value="P:fungal-type cell wall organization"/>
    <property type="evidence" value="ECO:0007669"/>
    <property type="project" value="TreeGrafter"/>
</dbReference>
<feature type="transmembrane region" description="Helical" evidence="10">
    <location>
        <begin position="287"/>
        <end position="311"/>
    </location>
</feature>
<keyword evidence="13" id="KW-1185">Reference proteome</keyword>
<keyword evidence="3 10" id="KW-0812">Transmembrane</keyword>
<feature type="non-terminal residue" evidence="12">
    <location>
        <position position="1"/>
    </location>
</feature>
<keyword evidence="7" id="KW-0325">Glycoprotein</keyword>
<organism evidence="12 13">
    <name type="scientific">Scytalidium lignicola</name>
    <name type="common">Hyphomycete</name>
    <dbReference type="NCBI Taxonomy" id="5539"/>
    <lineage>
        <taxon>Eukaryota</taxon>
        <taxon>Fungi</taxon>
        <taxon>Dikarya</taxon>
        <taxon>Ascomycota</taxon>
        <taxon>Pezizomycotina</taxon>
        <taxon>Leotiomycetes</taxon>
        <taxon>Leotiomycetes incertae sedis</taxon>
        <taxon>Scytalidium</taxon>
    </lineage>
</organism>
<feature type="region of interest" description="Disordered" evidence="9">
    <location>
        <begin position="187"/>
        <end position="220"/>
    </location>
</feature>
<dbReference type="OMA" id="RWQNTSE"/>
<dbReference type="PROSITE" id="PS51762">
    <property type="entry name" value="GH16_2"/>
    <property type="match status" value="1"/>
</dbReference>
<feature type="compositionally biased region" description="Polar residues" evidence="9">
    <location>
        <begin position="201"/>
        <end position="220"/>
    </location>
</feature>
<feature type="region of interest" description="Disordered" evidence="9">
    <location>
        <begin position="106"/>
        <end position="165"/>
    </location>
</feature>
<evidence type="ECO:0000256" key="7">
    <source>
        <dbReference type="ARBA" id="ARBA00023180"/>
    </source>
</evidence>
<accession>A0A3E2HQK0</accession>
<evidence type="ECO:0000256" key="2">
    <source>
        <dbReference type="ARBA" id="ARBA00010962"/>
    </source>
</evidence>
<dbReference type="PANTHER" id="PTHR31361:SF14">
    <property type="entry name" value="GH16 DOMAIN-CONTAINING PROTEIN"/>
    <property type="match status" value="1"/>
</dbReference>
<evidence type="ECO:0000256" key="8">
    <source>
        <dbReference type="ARBA" id="ARBA00023316"/>
    </source>
</evidence>
<evidence type="ECO:0000256" key="6">
    <source>
        <dbReference type="ARBA" id="ARBA00023136"/>
    </source>
</evidence>
<evidence type="ECO:0000256" key="1">
    <source>
        <dbReference type="ARBA" id="ARBA00004606"/>
    </source>
</evidence>
<keyword evidence="5 10" id="KW-1133">Transmembrane helix</keyword>
<dbReference type="InterPro" id="IPR013320">
    <property type="entry name" value="ConA-like_dom_sf"/>
</dbReference>
<dbReference type="InterPro" id="IPR005629">
    <property type="entry name" value="Skn1/Kre6/Sbg1"/>
</dbReference>
<dbReference type="InterPro" id="IPR000757">
    <property type="entry name" value="Beta-glucanase-like"/>
</dbReference>
<sequence length="759" mass="83334">MPLLKKRAFPSFWARERVGNGEMVQAGRSSSALVAERDTAQMRLQASIPPKEPKLATEEGSDSSKIEVPSSKRGLAKASYVPAVSSPLNPNSSVLGARVADEEAGLIDNELYPTESSSAEATRSQSSDNATDDGQLKGKEADTTSPDQRSRPQSSAALSTQWDMQHPKNLKDAGVDYSRYPPSYSNLSRSSLMPVEPPSSALHSSASNPNLPNRAITSPFNASQPDFEKLGYRDDSLEIYSPYYAKEQGLIVYIDEIEDDDAAHIPLPTDDITYKAKWKDYDRKTKISTVGGICFTLGLLCLFVVVPSLLFSNSIATPPSETNNTTSSSRGYDGPAWAHVNNNTYPLLKNVRRGLIDPDTPTNARTRNSTFDGSPLHLVFSDEFTDDNRTFYPGDDPYWTAPNLWYGSTQDLEWYDPVAVTTGGGTLQLRLDSFPNHNLQYQSGMLNSWNQFCFKGGIFEISVSLAGPSGVPGLWPGAWTIGNLGRPGYKATTEGVWPYTYNSCDYGITPNQSAPDGLSYLPGQKLSSCTCQGEDHPNPGTGRGAPEIDIFEASVDPNNRIGVVTQSIQVAPFDIFWRPNSDFMQIPNYNTTQMNAYCGGPFQQAVSGTTLLNNAWYDGNQYQKYAFEYIPGTSTGKIAWFVGEDRSFMVDGRAIGPNGNVDSRAISEEPMSLVLNLGISDSWSEILFDQLKFPTIMHVDYVRVYQKPGETSVTCDPPGYPTTDYIAKHPNAYNNPNLTSWEETGFPWPKNTLTDGCKA</sequence>
<comment type="similarity">
    <text evidence="2">Belongs to the SKN1/KRE6 family.</text>
</comment>
<dbReference type="Gene3D" id="2.60.120.200">
    <property type="match status" value="1"/>
</dbReference>
<dbReference type="PANTHER" id="PTHR31361">
    <property type="entry name" value="BETA-GLUCAN SYNTHESIS-ASSOCIATED PROTEIN KRE6-RELATED"/>
    <property type="match status" value="1"/>
</dbReference>
<keyword evidence="6 10" id="KW-0472">Membrane</keyword>
<keyword evidence="4" id="KW-0735">Signal-anchor</keyword>
<dbReference type="GO" id="GO:0005886">
    <property type="term" value="C:plasma membrane"/>
    <property type="evidence" value="ECO:0007669"/>
    <property type="project" value="TreeGrafter"/>
</dbReference>
<protein>
    <recommendedName>
        <fullName evidence="11">GH16 domain-containing protein</fullName>
    </recommendedName>
</protein>
<evidence type="ECO:0000256" key="5">
    <source>
        <dbReference type="ARBA" id="ARBA00022989"/>
    </source>
</evidence>